<evidence type="ECO:0000256" key="1">
    <source>
        <dbReference type="SAM" id="MobiDB-lite"/>
    </source>
</evidence>
<evidence type="ECO:0000313" key="3">
    <source>
        <dbReference type="Proteomes" id="UP001148614"/>
    </source>
</evidence>
<dbReference type="AlphaFoldDB" id="A0A9W8NMN5"/>
<evidence type="ECO:0000313" key="2">
    <source>
        <dbReference type="EMBL" id="KAJ3579455.1"/>
    </source>
</evidence>
<keyword evidence="3" id="KW-1185">Reference proteome</keyword>
<protein>
    <submittedName>
        <fullName evidence="2">Uncharacterized protein</fullName>
    </submittedName>
</protein>
<organism evidence="2 3">
    <name type="scientific">Xylaria arbuscula</name>
    <dbReference type="NCBI Taxonomy" id="114810"/>
    <lineage>
        <taxon>Eukaryota</taxon>
        <taxon>Fungi</taxon>
        <taxon>Dikarya</taxon>
        <taxon>Ascomycota</taxon>
        <taxon>Pezizomycotina</taxon>
        <taxon>Sordariomycetes</taxon>
        <taxon>Xylariomycetidae</taxon>
        <taxon>Xylariales</taxon>
        <taxon>Xylariaceae</taxon>
        <taxon>Xylaria</taxon>
    </lineage>
</organism>
<proteinExistence type="predicted"/>
<name>A0A9W8NMN5_9PEZI</name>
<accession>A0A9W8NMN5</accession>
<feature type="compositionally biased region" description="Basic and acidic residues" evidence="1">
    <location>
        <begin position="28"/>
        <end position="38"/>
    </location>
</feature>
<dbReference type="Proteomes" id="UP001148614">
    <property type="component" value="Unassembled WGS sequence"/>
</dbReference>
<gene>
    <name evidence="2" type="ORF">NPX13_g1103</name>
</gene>
<comment type="caution">
    <text evidence="2">The sequence shown here is derived from an EMBL/GenBank/DDBJ whole genome shotgun (WGS) entry which is preliminary data.</text>
</comment>
<sequence>MSQQGGVYQPPVKTRFSITRSWPTPQVEKTESEKHTDSEIQNDQFSECRAQARGNLSEKANCSNDSYDNSQEWELISIPEENKDDEDNPNQYFKFHYDLTLGWGKWKHTFVSVDVTKERPVCHGCEVCNHEQSSSK</sequence>
<dbReference type="EMBL" id="JANPWZ010000094">
    <property type="protein sequence ID" value="KAJ3579455.1"/>
    <property type="molecule type" value="Genomic_DNA"/>
</dbReference>
<reference evidence="2" key="1">
    <citation type="submission" date="2022-07" db="EMBL/GenBank/DDBJ databases">
        <title>Genome Sequence of Xylaria arbuscula.</title>
        <authorList>
            <person name="Buettner E."/>
        </authorList>
    </citation>
    <scope>NUCLEOTIDE SEQUENCE</scope>
    <source>
        <strain evidence="2">VT107</strain>
    </source>
</reference>
<feature type="region of interest" description="Disordered" evidence="1">
    <location>
        <begin position="1"/>
        <end position="45"/>
    </location>
</feature>